<dbReference type="NCBIfam" id="TIGR01446">
    <property type="entry name" value="DnaD_dom"/>
    <property type="match status" value="1"/>
</dbReference>
<dbReference type="Pfam" id="PF13730">
    <property type="entry name" value="HTH_36"/>
    <property type="match status" value="1"/>
</dbReference>
<dbReference type="InterPro" id="IPR053162">
    <property type="entry name" value="DnaD"/>
</dbReference>
<keyword evidence="5" id="KW-1185">Reference proteome</keyword>
<dbReference type="GeneID" id="74187176"/>
<sequence length="272" mass="30980">MNDRLIDVTGGYGTVYKEVMKTPKLSIEAKAIYSYLSSYAGGKDTAFPSVDLICHELNISENRFRKYKDELVNQKVIDIKRQRTDNGFSKNIYTINHHFVSRQFVGIRNVGIQNLGLQNVGIQNKGTKNNSIKNNKEKNNSSSGINATAQQPPSQSSSNVFNFYQTNGFGILQPTIIEQINAWIDDFNGNEKIIIEALKEAATNNVYKWAYVNSILKNWYQDGIKSVEDIEARRRQREAISNRSKSNSSSYLDKLLNSEDETFDNSQYKDLF</sequence>
<comment type="similarity">
    <text evidence="1">Belongs to the DnaB/DnaD family.</text>
</comment>
<gene>
    <name evidence="4" type="ORF">HUN84_10930</name>
</gene>
<comment type="caution">
    <text evidence="4">The sequence shown here is derived from an EMBL/GenBank/DDBJ whole genome shotgun (WGS) entry which is preliminary data.</text>
</comment>
<feature type="region of interest" description="Disordered" evidence="2">
    <location>
        <begin position="126"/>
        <end position="157"/>
    </location>
</feature>
<dbReference type="InterPro" id="IPR036388">
    <property type="entry name" value="WH-like_DNA-bd_sf"/>
</dbReference>
<dbReference type="PANTHER" id="PTHR37293">
    <property type="entry name" value="PHAGE REPLICATION PROTEIN-RELATED"/>
    <property type="match status" value="1"/>
</dbReference>
<proteinExistence type="inferred from homology"/>
<name>A0ABX2LLS3_9STAP</name>
<evidence type="ECO:0000259" key="3">
    <source>
        <dbReference type="Pfam" id="PF07261"/>
    </source>
</evidence>
<dbReference type="Pfam" id="PF07261">
    <property type="entry name" value="DnaB_2"/>
    <property type="match status" value="1"/>
</dbReference>
<dbReference type="Proteomes" id="UP000610527">
    <property type="component" value="Unassembled WGS sequence"/>
</dbReference>
<dbReference type="PANTHER" id="PTHR37293:SF6">
    <property type="entry name" value="DNA REPLICATION PROTEIN DNAD"/>
    <property type="match status" value="1"/>
</dbReference>
<dbReference type="InterPro" id="IPR006343">
    <property type="entry name" value="DnaB/C_C"/>
</dbReference>
<evidence type="ECO:0000313" key="5">
    <source>
        <dbReference type="Proteomes" id="UP000610527"/>
    </source>
</evidence>
<dbReference type="InterPro" id="IPR034829">
    <property type="entry name" value="DnaD-like_sf"/>
</dbReference>
<evidence type="ECO:0000313" key="4">
    <source>
        <dbReference type="EMBL" id="NUI83228.1"/>
    </source>
</evidence>
<evidence type="ECO:0000256" key="2">
    <source>
        <dbReference type="SAM" id="MobiDB-lite"/>
    </source>
</evidence>
<protein>
    <submittedName>
        <fullName evidence="4">DnaD domain protein</fullName>
    </submittedName>
</protein>
<dbReference type="EMBL" id="JABVEG010000008">
    <property type="protein sequence ID" value="NUI83228.1"/>
    <property type="molecule type" value="Genomic_DNA"/>
</dbReference>
<dbReference type="Gene3D" id="1.10.10.10">
    <property type="entry name" value="Winged helix-like DNA-binding domain superfamily/Winged helix DNA-binding domain"/>
    <property type="match status" value="1"/>
</dbReference>
<organism evidence="4 5">
    <name type="scientific">Staphylococcus borealis</name>
    <dbReference type="NCBI Taxonomy" id="2742203"/>
    <lineage>
        <taxon>Bacteria</taxon>
        <taxon>Bacillati</taxon>
        <taxon>Bacillota</taxon>
        <taxon>Bacilli</taxon>
        <taxon>Bacillales</taxon>
        <taxon>Staphylococcaceae</taxon>
        <taxon>Staphylococcus</taxon>
    </lineage>
</organism>
<feature type="domain" description="DnaB/C C-terminal" evidence="3">
    <location>
        <begin position="161"/>
        <end position="233"/>
    </location>
</feature>
<feature type="compositionally biased region" description="Low complexity" evidence="2">
    <location>
        <begin position="140"/>
        <end position="157"/>
    </location>
</feature>
<dbReference type="Gene3D" id="1.10.10.630">
    <property type="entry name" value="DnaD domain-like"/>
    <property type="match status" value="1"/>
</dbReference>
<reference evidence="4 5" key="1">
    <citation type="submission" date="2020-06" db="EMBL/GenBank/DDBJ databases">
        <title>Staphylococcus borealis sp. nov. -A novel member of the Staphylococcaceae family isolated from skin and blood in humans.</title>
        <authorList>
            <person name="Pain M."/>
            <person name="Wolden R."/>
            <person name="Jaen-Luchoro D."/>
            <person name="Salva-Serra F."/>
            <person name="Iglesias B.P."/>
            <person name="Karlsson R."/>
            <person name="Klingenberg C."/>
            <person name="Cavanagh J.P."/>
        </authorList>
    </citation>
    <scope>NUCLEOTIDE SEQUENCE [LARGE SCALE GENOMIC DNA]</scope>
    <source>
        <strain evidence="4 5">58-22</strain>
    </source>
</reference>
<evidence type="ECO:0000256" key="1">
    <source>
        <dbReference type="ARBA" id="ARBA00093462"/>
    </source>
</evidence>
<accession>A0ABX2LLS3</accession>
<dbReference type="RefSeq" id="WP_053031064.1">
    <property type="nucleotide sequence ID" value="NZ_CUEE01000011.1"/>
</dbReference>
<dbReference type="SUPFAM" id="SSF158499">
    <property type="entry name" value="DnaD domain-like"/>
    <property type="match status" value="1"/>
</dbReference>